<keyword evidence="4" id="KW-0325">Glycoprotein</keyword>
<dbReference type="PANTHER" id="PTHR31468:SF2">
    <property type="entry name" value="1,3-BETA-GLUCANOSYLTRANSFERASE GAS1"/>
    <property type="match status" value="1"/>
</dbReference>
<evidence type="ECO:0000256" key="6">
    <source>
        <dbReference type="RuleBase" id="RU361153"/>
    </source>
</evidence>
<dbReference type="GO" id="GO:0005886">
    <property type="term" value="C:plasma membrane"/>
    <property type="evidence" value="ECO:0007669"/>
    <property type="project" value="TreeGrafter"/>
</dbReference>
<gene>
    <name evidence="9" type="ORF">D187_003006</name>
</gene>
<comment type="similarity">
    <text evidence="6">Belongs to the glycosyl hydrolase 5 (cellulase A) family.</text>
</comment>
<organism evidence="9 10">
    <name type="scientific">Cystobacter fuscus (strain ATCC 25194 / DSM 2262 / NBRC 100088 / M29)</name>
    <dbReference type="NCBI Taxonomy" id="1242864"/>
    <lineage>
        <taxon>Bacteria</taxon>
        <taxon>Pseudomonadati</taxon>
        <taxon>Myxococcota</taxon>
        <taxon>Myxococcia</taxon>
        <taxon>Myxococcales</taxon>
        <taxon>Cystobacterineae</taxon>
        <taxon>Archangiaceae</taxon>
        <taxon>Cystobacter</taxon>
    </lineage>
</organism>
<dbReference type="eggNOG" id="COG2730">
    <property type="taxonomic scope" value="Bacteria"/>
</dbReference>
<dbReference type="Pfam" id="PF00150">
    <property type="entry name" value="Cellulase"/>
    <property type="match status" value="1"/>
</dbReference>
<reference evidence="9" key="1">
    <citation type="submission" date="2013-05" db="EMBL/GenBank/DDBJ databases">
        <title>Genome assembly of Cystobacter fuscus DSM 2262.</title>
        <authorList>
            <person name="Sharma G."/>
            <person name="Khatri I."/>
            <person name="Kaur C."/>
            <person name="Mayilraj S."/>
            <person name="Subramanian S."/>
        </authorList>
    </citation>
    <scope>NUCLEOTIDE SEQUENCE [LARGE SCALE GENOMIC DNA]</scope>
    <source>
        <strain evidence="9">DSM 2262</strain>
    </source>
</reference>
<keyword evidence="3" id="KW-1015">Disulfide bond</keyword>
<dbReference type="EMBL" id="ANAH02000017">
    <property type="protein sequence ID" value="EPX59516.1"/>
    <property type="molecule type" value="Genomic_DNA"/>
</dbReference>
<dbReference type="GO" id="GO:0042124">
    <property type="term" value="F:1,3-beta-glucanosyltransferase activity"/>
    <property type="evidence" value="ECO:0007669"/>
    <property type="project" value="TreeGrafter"/>
</dbReference>
<keyword evidence="5 6" id="KW-0326">Glycosidase</keyword>
<evidence type="ECO:0000256" key="2">
    <source>
        <dbReference type="ARBA" id="ARBA00022801"/>
    </source>
</evidence>
<accession>S9P8Q2</accession>
<evidence type="ECO:0000256" key="1">
    <source>
        <dbReference type="ARBA" id="ARBA00022729"/>
    </source>
</evidence>
<dbReference type="PANTHER" id="PTHR31468">
    <property type="entry name" value="1,3-BETA-GLUCANOSYLTRANSFERASE GAS1"/>
    <property type="match status" value="1"/>
</dbReference>
<evidence type="ECO:0000256" key="4">
    <source>
        <dbReference type="ARBA" id="ARBA00023180"/>
    </source>
</evidence>
<dbReference type="GO" id="GO:0000272">
    <property type="term" value="P:polysaccharide catabolic process"/>
    <property type="evidence" value="ECO:0007669"/>
    <property type="project" value="InterPro"/>
</dbReference>
<name>S9P8Q2_CYSF2</name>
<keyword evidence="1" id="KW-0732">Signal</keyword>
<dbReference type="GO" id="GO:0004553">
    <property type="term" value="F:hydrolase activity, hydrolyzing O-glycosyl compounds"/>
    <property type="evidence" value="ECO:0007669"/>
    <property type="project" value="InterPro"/>
</dbReference>
<feature type="region of interest" description="Disordered" evidence="7">
    <location>
        <begin position="21"/>
        <end position="45"/>
    </location>
</feature>
<evidence type="ECO:0000313" key="10">
    <source>
        <dbReference type="Proteomes" id="UP000011682"/>
    </source>
</evidence>
<dbReference type="Proteomes" id="UP000011682">
    <property type="component" value="Unassembled WGS sequence"/>
</dbReference>
<evidence type="ECO:0000256" key="3">
    <source>
        <dbReference type="ARBA" id="ARBA00023157"/>
    </source>
</evidence>
<dbReference type="GO" id="GO:0034411">
    <property type="term" value="P:cell wall (1-&gt;3)-beta-D-glucan biosynthetic process"/>
    <property type="evidence" value="ECO:0007669"/>
    <property type="project" value="TreeGrafter"/>
</dbReference>
<evidence type="ECO:0000313" key="9">
    <source>
        <dbReference type="EMBL" id="EPX59516.1"/>
    </source>
</evidence>
<evidence type="ECO:0000259" key="8">
    <source>
        <dbReference type="Pfam" id="PF00150"/>
    </source>
</evidence>
<dbReference type="InterPro" id="IPR017853">
    <property type="entry name" value="GH"/>
</dbReference>
<keyword evidence="2 6" id="KW-0378">Hydrolase</keyword>
<dbReference type="AlphaFoldDB" id="S9P8Q2"/>
<keyword evidence="10" id="KW-1185">Reference proteome</keyword>
<dbReference type="InterPro" id="IPR004886">
    <property type="entry name" value="Glucanosyltransferase"/>
</dbReference>
<dbReference type="Gene3D" id="3.20.20.80">
    <property type="entry name" value="Glycosidases"/>
    <property type="match status" value="1"/>
</dbReference>
<dbReference type="SUPFAM" id="SSF51445">
    <property type="entry name" value="(Trans)glycosidases"/>
    <property type="match status" value="1"/>
</dbReference>
<dbReference type="InterPro" id="IPR001547">
    <property type="entry name" value="Glyco_hydro_5"/>
</dbReference>
<evidence type="ECO:0000256" key="5">
    <source>
        <dbReference type="ARBA" id="ARBA00023295"/>
    </source>
</evidence>
<protein>
    <recommendedName>
        <fullName evidence="8">Glycoside hydrolase family 5 domain-containing protein</fullName>
    </recommendedName>
</protein>
<proteinExistence type="inferred from homology"/>
<comment type="caution">
    <text evidence="9">The sequence shown here is derived from an EMBL/GenBank/DDBJ whole genome shotgun (WGS) entry which is preliminary data.</text>
</comment>
<feature type="domain" description="Glycoside hydrolase family 5" evidence="8">
    <location>
        <begin position="118"/>
        <end position="277"/>
    </location>
</feature>
<evidence type="ECO:0000256" key="7">
    <source>
        <dbReference type="SAM" id="MobiDB-lite"/>
    </source>
</evidence>
<sequence>MTRVTRGGGQALHSRFKFPRGLYAQGRGDSPRALTRHPHVAPPSQGSRHYHLKGFFHMYRFIVGMAVLTLLGVAPEAHARRAPETLTISGKQLLINGQPFIAKGVNYQPVPRTGPSNWPDDWTMNRTVVFSDLAKMKEMGVNLIRVYVQYDRLFQNWDEQNDPSSDPSRVDQTVLANYRAVLDEADRQGIYVLMNYFLPTSVDYRVGQQVKFNKDARTRHKLRFRNIINVFKNRTEFPMVLMWAFGNENNFEWNRGQMTSEAMFDFLGEAIREADQQADSAHPYTVVLGDNPQLDIHNTSLLNRAPLVDVWSINMYNTEQGFKNIIQGYSLNKPLLFTEFGYDACQHNKGCDFSNPEGRGTQEAQLQQAAFYQSRWENTMLPNLSARSTANKLLGGVVFEWNDEWWKDGAGPRDVHDTGGFSNANLTPDCFMNEEWFGLSTALKETETSGRYYRSAFTQLKKMWTAPGLTSAQ</sequence>